<dbReference type="PANTHER" id="PTHR33434:SF2">
    <property type="entry name" value="FATTY ACID-BINDING PROTEIN TM_1468"/>
    <property type="match status" value="1"/>
</dbReference>
<dbReference type="Gene3D" id="3.40.50.10170">
    <property type="match status" value="1"/>
</dbReference>
<dbReference type="InterPro" id="IPR050270">
    <property type="entry name" value="DegV_domain_contain"/>
</dbReference>
<dbReference type="PANTHER" id="PTHR33434">
    <property type="entry name" value="DEGV DOMAIN-CONTAINING PROTEIN DR_1986-RELATED"/>
    <property type="match status" value="1"/>
</dbReference>
<gene>
    <name evidence="2" type="primary">degV_20</name>
    <name evidence="2" type="ORF">SDC9_100170</name>
</gene>
<evidence type="ECO:0000313" key="2">
    <source>
        <dbReference type="EMBL" id="MPM53402.1"/>
    </source>
</evidence>
<organism evidence="2">
    <name type="scientific">bioreactor metagenome</name>
    <dbReference type="NCBI Taxonomy" id="1076179"/>
    <lineage>
        <taxon>unclassified sequences</taxon>
        <taxon>metagenomes</taxon>
        <taxon>ecological metagenomes</taxon>
    </lineage>
</organism>
<proteinExistence type="predicted"/>
<reference evidence="2" key="1">
    <citation type="submission" date="2019-08" db="EMBL/GenBank/DDBJ databases">
        <authorList>
            <person name="Kucharzyk K."/>
            <person name="Murdoch R.W."/>
            <person name="Higgins S."/>
            <person name="Loffler F."/>
        </authorList>
    </citation>
    <scope>NUCLEOTIDE SEQUENCE</scope>
</reference>
<dbReference type="GO" id="GO:0008289">
    <property type="term" value="F:lipid binding"/>
    <property type="evidence" value="ECO:0007669"/>
    <property type="project" value="UniProtKB-KW"/>
</dbReference>
<name>A0A645AJK6_9ZZZZ</name>
<dbReference type="NCBIfam" id="TIGR00762">
    <property type="entry name" value="DegV"/>
    <property type="match status" value="1"/>
</dbReference>
<dbReference type="EMBL" id="VSSQ01014317">
    <property type="protein sequence ID" value="MPM53402.1"/>
    <property type="molecule type" value="Genomic_DNA"/>
</dbReference>
<dbReference type="InterPro" id="IPR043168">
    <property type="entry name" value="DegV_C"/>
</dbReference>
<dbReference type="InterPro" id="IPR003797">
    <property type="entry name" value="DegV"/>
</dbReference>
<dbReference type="SUPFAM" id="SSF82549">
    <property type="entry name" value="DAK1/DegV-like"/>
    <property type="match status" value="1"/>
</dbReference>
<dbReference type="Pfam" id="PF02645">
    <property type="entry name" value="DegV"/>
    <property type="match status" value="1"/>
</dbReference>
<dbReference type="PROSITE" id="PS51482">
    <property type="entry name" value="DEGV"/>
    <property type="match status" value="1"/>
</dbReference>
<sequence length="289" mass="31984">MEDSKGTLIVAETGSDIPAELVSAYNINIVPMHVAMGNETLDDGKFPIQKIYDYYKRTKRVPTTSATNPEEYKNMFEKLHRLFPEKQILHLCYSAVTTATYQNSLIGSEDMDYVTHMDTKGVSLAQAAVVLKIARFLEKKPFSPMEELIAVTQNCISRLKFSFLPGSLEYLRAGGRVSNAAYLGASILGIKPLIEIIDGKLICTKKYRGKIQRVSLQLIEDAICSNNYEKDELYLVYSEGLDKEVMDNAVTAVKKLGYPNVQWIKTGGVITCHSGPGAFGIGGFSAEQS</sequence>
<protein>
    <submittedName>
        <fullName evidence="2">Protein DegV</fullName>
    </submittedName>
</protein>
<keyword evidence="1" id="KW-0446">Lipid-binding</keyword>
<accession>A0A645AJK6</accession>
<dbReference type="Gene3D" id="3.30.1180.10">
    <property type="match status" value="1"/>
</dbReference>
<comment type="caution">
    <text evidence="2">The sequence shown here is derived from an EMBL/GenBank/DDBJ whole genome shotgun (WGS) entry which is preliminary data.</text>
</comment>
<evidence type="ECO:0000256" key="1">
    <source>
        <dbReference type="ARBA" id="ARBA00023121"/>
    </source>
</evidence>
<dbReference type="AlphaFoldDB" id="A0A645AJK6"/>